<gene>
    <name evidence="6 8" type="primary">bamD</name>
    <name evidence="8" type="ORF">CRENPOLYSF1_50015</name>
</gene>
<dbReference type="RefSeq" id="WP_336469730.1">
    <property type="nucleotide sequence ID" value="NZ_FUKI01000126.1"/>
</dbReference>
<dbReference type="Gene3D" id="1.25.40.10">
    <property type="entry name" value="Tetratricopeptide repeat domain"/>
    <property type="match status" value="1"/>
</dbReference>
<dbReference type="AlphaFoldDB" id="A0A1R4HCG1"/>
<keyword evidence="1 6" id="KW-0732">Signal</keyword>
<protein>
    <recommendedName>
        <fullName evidence="6">Outer membrane protein assembly factor BamD</fullName>
    </recommendedName>
</protein>
<dbReference type="NCBIfam" id="TIGR03302">
    <property type="entry name" value="OM_YfiO"/>
    <property type="match status" value="1"/>
</dbReference>
<dbReference type="GO" id="GO:0043165">
    <property type="term" value="P:Gram-negative-bacterium-type cell outer membrane assembly"/>
    <property type="evidence" value="ECO:0007669"/>
    <property type="project" value="UniProtKB-UniRule"/>
</dbReference>
<dbReference type="GO" id="GO:1990063">
    <property type="term" value="C:Bam protein complex"/>
    <property type="evidence" value="ECO:0007669"/>
    <property type="project" value="TreeGrafter"/>
</dbReference>
<dbReference type="InterPro" id="IPR011990">
    <property type="entry name" value="TPR-like_helical_dom_sf"/>
</dbReference>
<evidence type="ECO:0000313" key="9">
    <source>
        <dbReference type="Proteomes" id="UP000195667"/>
    </source>
</evidence>
<keyword evidence="5 6" id="KW-0449">Lipoprotein</keyword>
<evidence type="ECO:0000313" key="8">
    <source>
        <dbReference type="EMBL" id="SJM93899.1"/>
    </source>
</evidence>
<dbReference type="GO" id="GO:0051205">
    <property type="term" value="P:protein insertion into membrane"/>
    <property type="evidence" value="ECO:0007669"/>
    <property type="project" value="UniProtKB-UniRule"/>
</dbReference>
<evidence type="ECO:0000259" key="7">
    <source>
        <dbReference type="Pfam" id="PF13525"/>
    </source>
</evidence>
<dbReference type="PANTHER" id="PTHR37423:SF1">
    <property type="entry name" value="OUTER MEMBRANE PROTEIN ASSEMBLY FACTOR BAMD"/>
    <property type="match status" value="1"/>
</dbReference>
<sequence length="300" mass="34228">MLQRVVSTMRLILIKSLFIFTVSLILVGCQTLKSMVSDNSESTKNECSQWKDADNQDDDCVDWDASKFSSKAKKALEDGNYDKSIKIYEALEARYPFGPDSGQTQLNIAYAYFKNGDHDAAISTADHFIKTNPRSAHVDYAYYLKGLVNYKRDIGFIDRYLPTDGSQRDPGSANEAYNIFAELLRRFPNSRYVPDVKRRMMGLKNKLAMHEVNVARYYIKRKAYVAAANRATGVVEKYQRTPAIPHALKIMQEAYTKLEITELANDAERVYQENFAHAPPENTQNVTLAQKVWDFIGLDE</sequence>
<dbReference type="Pfam" id="PF13525">
    <property type="entry name" value="YfiO"/>
    <property type="match status" value="1"/>
</dbReference>
<dbReference type="PROSITE" id="PS51257">
    <property type="entry name" value="PROKAR_LIPOPROTEIN"/>
    <property type="match status" value="1"/>
</dbReference>
<evidence type="ECO:0000256" key="6">
    <source>
        <dbReference type="HAMAP-Rule" id="MF_00922"/>
    </source>
</evidence>
<dbReference type="InterPro" id="IPR039565">
    <property type="entry name" value="BamD-like"/>
</dbReference>
<comment type="subcellular location">
    <subcellularLocation>
        <location evidence="6">Cell outer membrane</location>
        <topology evidence="6">Lipid-anchor</topology>
    </subcellularLocation>
</comment>
<organism evidence="8 9">
    <name type="scientific">Crenothrix polyspora</name>
    <dbReference type="NCBI Taxonomy" id="360316"/>
    <lineage>
        <taxon>Bacteria</taxon>
        <taxon>Pseudomonadati</taxon>
        <taxon>Pseudomonadota</taxon>
        <taxon>Gammaproteobacteria</taxon>
        <taxon>Methylococcales</taxon>
        <taxon>Crenotrichaceae</taxon>
        <taxon>Crenothrix</taxon>
    </lineage>
</organism>
<evidence type="ECO:0000256" key="5">
    <source>
        <dbReference type="ARBA" id="ARBA00023288"/>
    </source>
</evidence>
<dbReference type="SUPFAM" id="SSF48452">
    <property type="entry name" value="TPR-like"/>
    <property type="match status" value="1"/>
</dbReference>
<evidence type="ECO:0000256" key="1">
    <source>
        <dbReference type="ARBA" id="ARBA00022729"/>
    </source>
</evidence>
<dbReference type="PANTHER" id="PTHR37423">
    <property type="entry name" value="SOLUBLE LYTIC MUREIN TRANSGLYCOSYLASE-RELATED"/>
    <property type="match status" value="1"/>
</dbReference>
<accession>A0A1R4HCG1</accession>
<keyword evidence="4 6" id="KW-0998">Cell outer membrane</keyword>
<comment type="function">
    <text evidence="6">Part of the outer membrane protein assembly complex, which is involved in assembly and insertion of beta-barrel proteins into the outer membrane.</text>
</comment>
<keyword evidence="9" id="KW-1185">Reference proteome</keyword>
<comment type="subunit">
    <text evidence="6">Part of the Bam complex.</text>
</comment>
<evidence type="ECO:0000256" key="3">
    <source>
        <dbReference type="ARBA" id="ARBA00023139"/>
    </source>
</evidence>
<reference evidence="9" key="1">
    <citation type="submission" date="2017-02" db="EMBL/GenBank/DDBJ databases">
        <authorList>
            <person name="Daims H."/>
        </authorList>
    </citation>
    <scope>NUCLEOTIDE SEQUENCE [LARGE SCALE GENOMIC DNA]</scope>
</reference>
<dbReference type="Proteomes" id="UP000195667">
    <property type="component" value="Unassembled WGS sequence"/>
</dbReference>
<evidence type="ECO:0000256" key="4">
    <source>
        <dbReference type="ARBA" id="ARBA00023237"/>
    </source>
</evidence>
<comment type="similarity">
    <text evidence="6">Belongs to the BamD family.</text>
</comment>
<proteinExistence type="inferred from homology"/>
<keyword evidence="3 6" id="KW-0564">Palmitate</keyword>
<evidence type="ECO:0000256" key="2">
    <source>
        <dbReference type="ARBA" id="ARBA00023136"/>
    </source>
</evidence>
<dbReference type="CDD" id="cd15830">
    <property type="entry name" value="BamD"/>
    <property type="match status" value="1"/>
</dbReference>
<keyword evidence="2 6" id="KW-0472">Membrane</keyword>
<dbReference type="InterPro" id="IPR017689">
    <property type="entry name" value="BamD"/>
</dbReference>
<dbReference type="EMBL" id="FUKI01000126">
    <property type="protein sequence ID" value="SJM93899.1"/>
    <property type="molecule type" value="Genomic_DNA"/>
</dbReference>
<feature type="domain" description="Outer membrane lipoprotein BamD-like" evidence="7">
    <location>
        <begin position="64"/>
        <end position="268"/>
    </location>
</feature>
<dbReference type="HAMAP" id="MF_00922">
    <property type="entry name" value="OM_assembly_BamD"/>
    <property type="match status" value="1"/>
</dbReference>
<name>A0A1R4HCG1_9GAMM</name>